<dbReference type="GO" id="GO:0005576">
    <property type="term" value="C:extracellular region"/>
    <property type="evidence" value="ECO:0007669"/>
    <property type="project" value="UniProtKB-SubCell"/>
</dbReference>
<feature type="signal peptide" evidence="10">
    <location>
        <begin position="1"/>
        <end position="18"/>
    </location>
</feature>
<dbReference type="CDD" id="cd21175">
    <property type="entry name" value="LPMO_AA9"/>
    <property type="match status" value="1"/>
</dbReference>
<keyword evidence="13" id="KW-1185">Reference proteome</keyword>
<dbReference type="InterPro" id="IPR049892">
    <property type="entry name" value="AA9"/>
</dbReference>
<reference evidence="12 13" key="1">
    <citation type="submission" date="2014-04" db="EMBL/GenBank/DDBJ databases">
        <authorList>
            <consortium name="DOE Joint Genome Institute"/>
            <person name="Kuo A."/>
            <person name="Girlanda M."/>
            <person name="Perotto S."/>
            <person name="Kohler A."/>
            <person name="Nagy L.G."/>
            <person name="Floudas D."/>
            <person name="Copeland A."/>
            <person name="Barry K.W."/>
            <person name="Cichocki N."/>
            <person name="Veneault-Fourrey C."/>
            <person name="LaButti K."/>
            <person name="Lindquist E.A."/>
            <person name="Lipzen A."/>
            <person name="Lundell T."/>
            <person name="Morin E."/>
            <person name="Murat C."/>
            <person name="Sun H."/>
            <person name="Tunlid A."/>
            <person name="Henrissat B."/>
            <person name="Grigoriev I.V."/>
            <person name="Hibbett D.S."/>
            <person name="Martin F."/>
            <person name="Nordberg H.P."/>
            <person name="Cantor M.N."/>
            <person name="Hua S.X."/>
        </authorList>
    </citation>
    <scope>NUCLEOTIDE SEQUENCE [LARGE SCALE GENOMIC DNA]</scope>
    <source>
        <strain evidence="12 13">MUT 4182</strain>
    </source>
</reference>
<protein>
    <recommendedName>
        <fullName evidence="8">AA9 family lytic polysaccharide monooxygenase</fullName>
        <ecNumber evidence="8">1.14.99.56</ecNumber>
    </recommendedName>
    <alternativeName>
        <fullName evidence="8">Endo-beta-1,4-glucanase</fullName>
    </alternativeName>
    <alternativeName>
        <fullName evidence="8">Glycosyl hydrolase 61 family protein</fullName>
    </alternativeName>
</protein>
<dbReference type="InterPro" id="IPR005103">
    <property type="entry name" value="AA9_LPMO"/>
</dbReference>
<dbReference type="EMBL" id="KN823054">
    <property type="protein sequence ID" value="KIO24776.1"/>
    <property type="molecule type" value="Genomic_DNA"/>
</dbReference>
<evidence type="ECO:0000256" key="2">
    <source>
        <dbReference type="ARBA" id="ARBA00022525"/>
    </source>
</evidence>
<evidence type="ECO:0000256" key="4">
    <source>
        <dbReference type="ARBA" id="ARBA00023157"/>
    </source>
</evidence>
<keyword evidence="3 8" id="KW-0136">Cellulose degradation</keyword>
<dbReference type="GO" id="GO:0008810">
    <property type="term" value="F:cellulase activity"/>
    <property type="evidence" value="ECO:0007669"/>
    <property type="project" value="UniProtKB-UniRule"/>
</dbReference>
<reference evidence="13" key="2">
    <citation type="submission" date="2015-01" db="EMBL/GenBank/DDBJ databases">
        <title>Evolutionary Origins and Diversification of the Mycorrhizal Mutualists.</title>
        <authorList>
            <consortium name="DOE Joint Genome Institute"/>
            <consortium name="Mycorrhizal Genomics Consortium"/>
            <person name="Kohler A."/>
            <person name="Kuo A."/>
            <person name="Nagy L.G."/>
            <person name="Floudas D."/>
            <person name="Copeland A."/>
            <person name="Barry K.W."/>
            <person name="Cichocki N."/>
            <person name="Veneault-Fourrey C."/>
            <person name="LaButti K."/>
            <person name="Lindquist E.A."/>
            <person name="Lipzen A."/>
            <person name="Lundell T."/>
            <person name="Morin E."/>
            <person name="Murat C."/>
            <person name="Riley R."/>
            <person name="Ohm R."/>
            <person name="Sun H."/>
            <person name="Tunlid A."/>
            <person name="Henrissat B."/>
            <person name="Grigoriev I.V."/>
            <person name="Hibbett D.S."/>
            <person name="Martin F."/>
        </authorList>
    </citation>
    <scope>NUCLEOTIDE SEQUENCE [LARGE SCALE GENOMIC DNA]</scope>
    <source>
        <strain evidence="13">MUT 4182</strain>
    </source>
</reference>
<comment type="function">
    <text evidence="8">Lytic polysaccharide monooxygenase (LMPO) that depolymerizes crystalline and amorphous polysaccharides via the oxidation of scissile alpha- or beta-(1-4)-glycosidic bonds, yielding C1 and/or C4 oxidation products. Catalysis by LPMOs requires the reduction of the active-site copper from Cu(II) to Cu(I) by a reducing agent and H(2)O(2) or O(2) as a cosubstrate.</text>
</comment>
<gene>
    <name evidence="12" type="ORF">M407DRAFT_8756</name>
</gene>
<dbReference type="GO" id="GO:0030245">
    <property type="term" value="P:cellulose catabolic process"/>
    <property type="evidence" value="ECO:0007669"/>
    <property type="project" value="UniProtKB-UniRule"/>
</dbReference>
<dbReference type="EC" id="1.14.99.56" evidence="8"/>
<keyword evidence="6 8" id="KW-0624">Polysaccharide degradation</keyword>
<evidence type="ECO:0000256" key="6">
    <source>
        <dbReference type="ARBA" id="ARBA00023326"/>
    </source>
</evidence>
<evidence type="ECO:0000256" key="8">
    <source>
        <dbReference type="RuleBase" id="RU368122"/>
    </source>
</evidence>
<comment type="domain">
    <text evidence="8">Has a modular structure: an endo-beta-1,4-glucanase catalytic module at the N-terminus, a linker rich in serines and threonines, and a C-terminal carbohydrate-binding module (CBM).</text>
</comment>
<keyword evidence="4 8" id="KW-1015">Disulfide bond</keyword>
<keyword evidence="12" id="KW-0378">Hydrolase</keyword>
<keyword evidence="10" id="KW-0732">Signal</keyword>
<dbReference type="HOGENOM" id="CLU_031730_0_2_1"/>
<evidence type="ECO:0000256" key="5">
    <source>
        <dbReference type="ARBA" id="ARBA00023277"/>
    </source>
</evidence>
<dbReference type="GO" id="GO:0030248">
    <property type="term" value="F:cellulose binding"/>
    <property type="evidence" value="ECO:0007669"/>
    <property type="project" value="UniProtKB-UniRule"/>
</dbReference>
<evidence type="ECO:0000256" key="3">
    <source>
        <dbReference type="ARBA" id="ARBA00023001"/>
    </source>
</evidence>
<evidence type="ECO:0000313" key="12">
    <source>
        <dbReference type="EMBL" id="KIO24776.1"/>
    </source>
</evidence>
<dbReference type="Gene3D" id="2.70.50.70">
    <property type="match status" value="1"/>
</dbReference>
<evidence type="ECO:0000256" key="10">
    <source>
        <dbReference type="SAM" id="SignalP"/>
    </source>
</evidence>
<feature type="region of interest" description="Disordered" evidence="9">
    <location>
        <begin position="260"/>
        <end position="305"/>
    </location>
</feature>
<sequence>MYTAPFVVLAVAATSVHAHAIFQRLWVNGVDQGFVKGIRYPTFNGPITDVTSNDIICNGGVNPLHTPLPTDIINISAGSSVSAEWHHGLNVNGGLDPSDASDPIDPSHKGPLMAYLAKVDSALTTTVTGLKWFKIFEDGLHADGTWAVDTMISNKGLVTFKIPSCIPPGNYLLRVELVALHGASVYPGAQFYINVTGGGSASPATVSFPGAYQGTNPGVTVNIYYPRKNLFFKCIFNGLIQNISITLALTSYTIPGPRPFTCDGSSTPTTTKTSSSTTTTNTSSTTTTSKTSTTTSSSKTSTTTTSTGTAAHYAQCGVLVMSALYAHVSLITWTQSRTVGLLCVHPAKTQGPVKDSENGCHPYISRVFFRSREAHQWRNFDLRENSGLTAPVWPVFWS</sequence>
<accession>A0A0C3QFC4</accession>
<evidence type="ECO:0000313" key="13">
    <source>
        <dbReference type="Proteomes" id="UP000054248"/>
    </source>
</evidence>
<name>A0A0C3QFC4_9AGAM</name>
<dbReference type="Proteomes" id="UP000054248">
    <property type="component" value="Unassembled WGS sequence"/>
</dbReference>
<organism evidence="12 13">
    <name type="scientific">Tulasnella calospora MUT 4182</name>
    <dbReference type="NCBI Taxonomy" id="1051891"/>
    <lineage>
        <taxon>Eukaryota</taxon>
        <taxon>Fungi</taxon>
        <taxon>Dikarya</taxon>
        <taxon>Basidiomycota</taxon>
        <taxon>Agaricomycotina</taxon>
        <taxon>Agaricomycetes</taxon>
        <taxon>Cantharellales</taxon>
        <taxon>Tulasnellaceae</taxon>
        <taxon>Tulasnella</taxon>
    </lineage>
</organism>
<keyword evidence="2 8" id="KW-0964">Secreted</keyword>
<comment type="subcellular location">
    <subcellularLocation>
        <location evidence="1 8">Secreted</location>
    </subcellularLocation>
</comment>
<dbReference type="PANTHER" id="PTHR33353">
    <property type="entry name" value="PUTATIVE (AFU_ORTHOLOGUE AFUA_1G12560)-RELATED"/>
    <property type="match status" value="1"/>
</dbReference>
<evidence type="ECO:0000256" key="7">
    <source>
        <dbReference type="ARBA" id="ARBA00044502"/>
    </source>
</evidence>
<evidence type="ECO:0000256" key="1">
    <source>
        <dbReference type="ARBA" id="ARBA00004613"/>
    </source>
</evidence>
<comment type="similarity">
    <text evidence="7">Belongs to the polysaccharide monooxygenase AA9 family.</text>
</comment>
<dbReference type="STRING" id="1051891.A0A0C3QFC4"/>
<feature type="chain" id="PRO_5002180713" description="AA9 family lytic polysaccharide monooxygenase" evidence="10">
    <location>
        <begin position="19"/>
        <end position="398"/>
    </location>
</feature>
<dbReference type="OrthoDB" id="2525337at2759"/>
<feature type="domain" description="Auxiliary Activity family 9 catalytic" evidence="11">
    <location>
        <begin position="19"/>
        <end position="226"/>
    </location>
</feature>
<dbReference type="PANTHER" id="PTHR33353:SF17">
    <property type="entry name" value="ENDO-BETA-1,4-GLUCANASE D"/>
    <property type="match status" value="1"/>
</dbReference>
<feature type="compositionally biased region" description="Low complexity" evidence="9">
    <location>
        <begin position="265"/>
        <end position="305"/>
    </location>
</feature>
<keyword evidence="5 8" id="KW-0119">Carbohydrate metabolism</keyword>
<evidence type="ECO:0000256" key="9">
    <source>
        <dbReference type="SAM" id="MobiDB-lite"/>
    </source>
</evidence>
<comment type="catalytic activity">
    <reaction evidence="8">
        <text>[(1-&gt;4)-beta-D-glucosyl]n+m + reduced acceptor + O2 = 4-dehydro-beta-D-glucosyl-[(1-&gt;4)-beta-D-glucosyl]n-1 + [(1-&gt;4)-beta-D-glucosyl]m + acceptor + H2O.</text>
        <dbReference type="EC" id="1.14.99.56"/>
    </reaction>
</comment>
<dbReference type="Pfam" id="PF03443">
    <property type="entry name" value="AA9"/>
    <property type="match status" value="1"/>
</dbReference>
<evidence type="ECO:0000259" key="11">
    <source>
        <dbReference type="Pfam" id="PF03443"/>
    </source>
</evidence>
<proteinExistence type="inferred from homology"/>
<dbReference type="AlphaFoldDB" id="A0A0C3QFC4"/>